<comment type="caution">
    <text evidence="1">The sequence shown here is derived from an EMBL/GenBank/DDBJ whole genome shotgun (WGS) entry which is preliminary data.</text>
</comment>
<reference evidence="1" key="1">
    <citation type="journal article" date="2014" name="Int. J. Syst. Evol. Microbiol.">
        <title>Complete genome sequence of Corynebacterium casei LMG S-19264T (=DSM 44701T), isolated from a smear-ripened cheese.</title>
        <authorList>
            <consortium name="US DOE Joint Genome Institute (JGI-PGF)"/>
            <person name="Walter F."/>
            <person name="Albersmeier A."/>
            <person name="Kalinowski J."/>
            <person name="Ruckert C."/>
        </authorList>
    </citation>
    <scope>NUCLEOTIDE SEQUENCE</scope>
    <source>
        <strain evidence="1">JCM 13306</strain>
    </source>
</reference>
<accession>A0A919KI57</accession>
<protein>
    <submittedName>
        <fullName evidence="1">Uncharacterized protein</fullName>
    </submittedName>
</protein>
<organism evidence="1 2">
    <name type="scientific">Xanthomonas boreopolis</name>
    <dbReference type="NCBI Taxonomy" id="86183"/>
    <lineage>
        <taxon>Bacteria</taxon>
        <taxon>Pseudomonadati</taxon>
        <taxon>Pseudomonadota</taxon>
        <taxon>Gammaproteobacteria</taxon>
        <taxon>Lysobacterales</taxon>
        <taxon>Lysobacteraceae</taxon>
        <taxon>Xanthomonas</taxon>
    </lineage>
</organism>
<dbReference type="Proteomes" id="UP000623958">
    <property type="component" value="Unassembled WGS sequence"/>
</dbReference>
<sequence>MGAAEKDVLAALAAMVAGDRWLNADACAVFLGLITPEGKPNRRGFLERVACRPSFPVPLTIGNEKKWKKSEVDRWAEDERKISRAA</sequence>
<dbReference type="AlphaFoldDB" id="A0A919KI57"/>
<dbReference type="EMBL" id="BNBA01000010">
    <property type="protein sequence ID" value="GHH52408.1"/>
    <property type="molecule type" value="Genomic_DNA"/>
</dbReference>
<name>A0A919KI57_9XANT</name>
<evidence type="ECO:0000313" key="2">
    <source>
        <dbReference type="Proteomes" id="UP000623958"/>
    </source>
</evidence>
<reference evidence="1" key="2">
    <citation type="submission" date="2020-09" db="EMBL/GenBank/DDBJ databases">
        <authorList>
            <person name="Sun Q."/>
            <person name="Ohkuma M."/>
        </authorList>
    </citation>
    <scope>NUCLEOTIDE SEQUENCE</scope>
    <source>
        <strain evidence="1">JCM 13306</strain>
    </source>
</reference>
<proteinExistence type="predicted"/>
<gene>
    <name evidence="1" type="ORF">GCM10009090_16110</name>
</gene>
<evidence type="ECO:0000313" key="1">
    <source>
        <dbReference type="EMBL" id="GHH52408.1"/>
    </source>
</evidence>
<keyword evidence="2" id="KW-1185">Reference proteome</keyword>